<dbReference type="RefSeq" id="WP_136844895.1">
    <property type="nucleotide sequence ID" value="NZ_SUPL01000010.1"/>
</dbReference>
<feature type="domain" description="Amine oxidase" evidence="6">
    <location>
        <begin position="15"/>
        <end position="483"/>
    </location>
</feature>
<dbReference type="PANTHER" id="PTHR43734:SF1">
    <property type="entry name" value="PHYTOENE DESATURASE"/>
    <property type="match status" value="1"/>
</dbReference>
<dbReference type="InterPro" id="IPR002937">
    <property type="entry name" value="Amino_oxidase"/>
</dbReference>
<proteinExistence type="inferred from homology"/>
<dbReference type="Gene3D" id="3.50.50.60">
    <property type="entry name" value="FAD/NAD(P)-binding domain"/>
    <property type="match status" value="2"/>
</dbReference>
<dbReference type="Proteomes" id="UP000307657">
    <property type="component" value="Unassembled WGS sequence"/>
</dbReference>
<dbReference type="PROSITE" id="PS51257">
    <property type="entry name" value="PROKAR_LIPOPROTEIN"/>
    <property type="match status" value="1"/>
</dbReference>
<evidence type="ECO:0000256" key="4">
    <source>
        <dbReference type="ARBA" id="ARBA00023002"/>
    </source>
</evidence>
<gene>
    <name evidence="7" type="primary">crtI</name>
    <name evidence="7" type="ORF">E5167_14550</name>
</gene>
<evidence type="ECO:0000256" key="2">
    <source>
        <dbReference type="ARBA" id="ARBA00006046"/>
    </source>
</evidence>
<evidence type="ECO:0000313" key="8">
    <source>
        <dbReference type="Proteomes" id="UP000307657"/>
    </source>
</evidence>
<dbReference type="AlphaFoldDB" id="A0A4U0EKY6"/>
<dbReference type="SUPFAM" id="SSF51905">
    <property type="entry name" value="FAD/NAD(P)-binding domain"/>
    <property type="match status" value="1"/>
</dbReference>
<dbReference type="GO" id="GO:0016117">
    <property type="term" value="P:carotenoid biosynthetic process"/>
    <property type="evidence" value="ECO:0007669"/>
    <property type="project" value="UniProtKB-KW"/>
</dbReference>
<evidence type="ECO:0000256" key="3">
    <source>
        <dbReference type="ARBA" id="ARBA00022746"/>
    </source>
</evidence>
<dbReference type="InterPro" id="IPR014105">
    <property type="entry name" value="Carotenoid/retinoid_OxRdtase"/>
</dbReference>
<protein>
    <submittedName>
        <fullName evidence="7">Phytoene desaturase</fullName>
    </submittedName>
</protein>
<name>A0A4U0EKY6_9FLAO</name>
<dbReference type="Pfam" id="PF01593">
    <property type="entry name" value="Amino_oxidase"/>
    <property type="match status" value="1"/>
</dbReference>
<reference evidence="7 8" key="1">
    <citation type="submission" date="2019-04" db="EMBL/GenBank/DDBJ databases">
        <title>Lacinutrix sp. nov., isolated from marine water.</title>
        <authorList>
            <person name="Kim W."/>
        </authorList>
    </citation>
    <scope>NUCLEOTIDE SEQUENCE [LARGE SCALE GENOMIC DNA]</scope>
    <source>
        <strain evidence="7 8">CAU 1491</strain>
    </source>
</reference>
<evidence type="ECO:0000259" key="6">
    <source>
        <dbReference type="Pfam" id="PF01593"/>
    </source>
</evidence>
<evidence type="ECO:0000256" key="5">
    <source>
        <dbReference type="RuleBase" id="RU362075"/>
    </source>
</evidence>
<dbReference type="EMBL" id="SUPL01000010">
    <property type="protein sequence ID" value="TJY32177.1"/>
    <property type="molecule type" value="Genomic_DNA"/>
</dbReference>
<dbReference type="OrthoDB" id="9774675at2"/>
<sequence length="505" mass="57143">MKTTIHIIGSGFSSLAASCYLAKAGYDVTIFEKNSTIGGRARQLKRDGFTFDIGPTWYWMPDVFERFFSDFDKRPSDYYTLEKLNPAYSVYFGKDDFITIEDTLEKICIAFEKEEKGSSKKLLKFINQAKSNYDIAIKDLVYNPGLSPFELVTPKTIGKLNQFFSTIKKDVRKEFNNNRLAQILEFPVLFLGAKPSATPSFYSFMNYADFGLGTFHPKKGMYQVILAMEALALSLGVKIKTNSSIDKILVNKAGEAKGLNSNGVNYYSDYVLSGADYHHTETLLDKEFRQYSESYWEAKTFAPSSLLFYVGFDKKLRNVNHHTLFFDVDFGLHAQDIYDNAKWPEDPLFYASFPSITDGSSAPEGKEAGIFLIPLAPGLEDTPKLRETYFNKIIKRFETLTSQKVSDSILFKESYCVNDFIKDYNSYKGNAYGMANTLLQTAFLRPKLKSKKVKNLFFTGQLTVPGPGVPPSLISGKLASELIVKDISTNKKITTRTLKQNENNF</sequence>
<dbReference type="PANTHER" id="PTHR43734">
    <property type="entry name" value="PHYTOENE DESATURASE"/>
    <property type="match status" value="1"/>
</dbReference>
<comment type="caution">
    <text evidence="7">The sequence shown here is derived from an EMBL/GenBank/DDBJ whole genome shotgun (WGS) entry which is preliminary data.</text>
</comment>
<keyword evidence="4 5" id="KW-0560">Oxidoreductase</keyword>
<keyword evidence="8" id="KW-1185">Reference proteome</keyword>
<comment type="similarity">
    <text evidence="2 5">Belongs to the carotenoid/retinoid oxidoreductase family.</text>
</comment>
<dbReference type="GO" id="GO:0016491">
    <property type="term" value="F:oxidoreductase activity"/>
    <property type="evidence" value="ECO:0007669"/>
    <property type="project" value="UniProtKB-KW"/>
</dbReference>
<keyword evidence="3 5" id="KW-0125">Carotenoid biosynthesis</keyword>
<organism evidence="7 8">
    <name type="scientific">Pontimicrobium aquaticum</name>
    <dbReference type="NCBI Taxonomy" id="2565367"/>
    <lineage>
        <taxon>Bacteria</taxon>
        <taxon>Pseudomonadati</taxon>
        <taxon>Bacteroidota</taxon>
        <taxon>Flavobacteriia</taxon>
        <taxon>Flavobacteriales</taxon>
        <taxon>Flavobacteriaceae</taxon>
        <taxon>Pontimicrobium</taxon>
    </lineage>
</organism>
<accession>A0A4U0EKY6</accession>
<evidence type="ECO:0000256" key="1">
    <source>
        <dbReference type="ARBA" id="ARBA00004829"/>
    </source>
</evidence>
<dbReference type="InterPro" id="IPR036188">
    <property type="entry name" value="FAD/NAD-bd_sf"/>
</dbReference>
<evidence type="ECO:0000313" key="7">
    <source>
        <dbReference type="EMBL" id="TJY32177.1"/>
    </source>
</evidence>
<dbReference type="NCBIfam" id="TIGR02734">
    <property type="entry name" value="crtI_fam"/>
    <property type="match status" value="1"/>
</dbReference>
<comment type="pathway">
    <text evidence="1 5">Carotenoid biosynthesis.</text>
</comment>